<protein>
    <submittedName>
        <fullName evidence="1">Uncharacterized protein</fullName>
    </submittedName>
</protein>
<name>A0A1Y0T1C2_9CAUD</name>
<accession>A0A1Y0T1C2</accession>
<dbReference type="Proteomes" id="UP000224829">
    <property type="component" value="Segment"/>
</dbReference>
<sequence>MSNIKTSVVAQAYYLIRARDVELAEDFYHRCPRDIRSIRELNAFFHQLMAQYSADTFSLRLNLVDTQDFSVWAQSFLSNILPFLMLNRFPQNTTLRVSSYYSDLQTLAQRSFGQVAAAH</sequence>
<reference evidence="1 2" key="1">
    <citation type="submission" date="2017-05" db="EMBL/GenBank/DDBJ databases">
        <authorList>
            <person name="Song R."/>
            <person name="Chenine A.L."/>
            <person name="Ruprecht R.M."/>
        </authorList>
    </citation>
    <scope>NUCLEOTIDE SEQUENCE [LARGE SCALE GENOMIC DNA]</scope>
</reference>
<organism evidence="1 2">
    <name type="scientific">Pseudomonas phage Noxifer</name>
    <dbReference type="NCBI Taxonomy" id="2006684"/>
    <lineage>
        <taxon>Viruses</taxon>
        <taxon>Duplodnaviria</taxon>
        <taxon>Heunggongvirae</taxon>
        <taxon>Uroviricota</taxon>
        <taxon>Caudoviricetes</taxon>
        <taxon>Chimalliviridae</taxon>
        <taxon>Noxifervirus</taxon>
        <taxon>Noxifervirus noxifer</taxon>
    </lineage>
</organism>
<evidence type="ECO:0000313" key="1">
    <source>
        <dbReference type="EMBL" id="ARV77328.1"/>
    </source>
</evidence>
<proteinExistence type="predicted"/>
<dbReference type="OrthoDB" id="27219at10239"/>
<gene>
    <name evidence="1" type="ORF">NOXIFER_159</name>
</gene>
<dbReference type="EMBL" id="MF063068">
    <property type="protein sequence ID" value="ARV77328.1"/>
    <property type="molecule type" value="Genomic_DNA"/>
</dbReference>
<keyword evidence="2" id="KW-1185">Reference proteome</keyword>
<evidence type="ECO:0000313" key="2">
    <source>
        <dbReference type="Proteomes" id="UP000224829"/>
    </source>
</evidence>